<evidence type="ECO:0000256" key="1">
    <source>
        <dbReference type="ARBA" id="ARBA00022679"/>
    </source>
</evidence>
<evidence type="ECO:0000259" key="3">
    <source>
        <dbReference type="Pfam" id="PF01467"/>
    </source>
</evidence>
<dbReference type="AlphaFoldDB" id="A0A9D1IBR4"/>
<dbReference type="CDD" id="cd05233">
    <property type="entry name" value="SDR_c"/>
    <property type="match status" value="1"/>
</dbReference>
<gene>
    <name evidence="4" type="ORF">IAB02_07930</name>
</gene>
<dbReference type="InterPro" id="IPR036291">
    <property type="entry name" value="NAD(P)-bd_dom_sf"/>
</dbReference>
<dbReference type="Pfam" id="PF01467">
    <property type="entry name" value="CTP_transf_like"/>
    <property type="match status" value="1"/>
</dbReference>
<dbReference type="InterPro" id="IPR002347">
    <property type="entry name" value="SDR_fam"/>
</dbReference>
<dbReference type="PANTHER" id="PTHR43793">
    <property type="entry name" value="FAD SYNTHASE"/>
    <property type="match status" value="1"/>
</dbReference>
<dbReference type="NCBIfam" id="TIGR00125">
    <property type="entry name" value="cyt_tran_rel"/>
    <property type="match status" value="1"/>
</dbReference>
<reference evidence="4" key="2">
    <citation type="journal article" date="2021" name="PeerJ">
        <title>Extensive microbial diversity within the chicken gut microbiome revealed by metagenomics and culture.</title>
        <authorList>
            <person name="Gilroy R."/>
            <person name="Ravi A."/>
            <person name="Getino M."/>
            <person name="Pursley I."/>
            <person name="Horton D.L."/>
            <person name="Alikhan N.F."/>
            <person name="Baker D."/>
            <person name="Gharbi K."/>
            <person name="Hall N."/>
            <person name="Watson M."/>
            <person name="Adriaenssens E.M."/>
            <person name="Foster-Nyarko E."/>
            <person name="Jarju S."/>
            <person name="Secka A."/>
            <person name="Antonio M."/>
            <person name="Oren A."/>
            <person name="Chaudhuri R.R."/>
            <person name="La Ragione R."/>
            <person name="Hildebrand F."/>
            <person name="Pallen M.J."/>
        </authorList>
    </citation>
    <scope>NUCLEOTIDE SEQUENCE</scope>
    <source>
        <strain evidence="4">ChiHcec3-11533</strain>
    </source>
</reference>
<evidence type="ECO:0000313" key="4">
    <source>
        <dbReference type="EMBL" id="HIU34475.1"/>
    </source>
</evidence>
<sequence>MKFVVLGGTSGLGLCLSMILLERGHSVTILGRTDPRIDGAEFVRFNLLSDDVRQVARLAEEADGLILTAGAGRAAAFEDLQDWEVQNAFRLNAEGAAKVLHAVYGRIRGERDFYCAALSSVAGLLASPLMAVYGAAKAASEKLVESINAELREAGKNNRVLNVCPGFFSGTRFDGGENQLEKVRPMAEELLERMFRRETFWIPRYEEVYRGVLERYHADPEAFALDSCRYKREGGRLSKGNHGRVGFLSGTFDLFHIGHLNLLRRAKQYCDYLVVGVHPETSKHKNKPVFIPLEERMEIVGACRYVDKVVVTLDEDDDMHKQIPYDLLFVGSDYKGTERFRRYEENLTPLGVRIIYFPYTQGTSSTQLREAIERNVGKKES</sequence>
<name>A0A9D1IBR4_9FIRM</name>
<accession>A0A9D1IBR4</accession>
<dbReference type="Pfam" id="PF00106">
    <property type="entry name" value="adh_short"/>
    <property type="match status" value="1"/>
</dbReference>
<dbReference type="Proteomes" id="UP000824072">
    <property type="component" value="Unassembled WGS sequence"/>
</dbReference>
<keyword evidence="1" id="KW-0808">Transferase</keyword>
<feature type="domain" description="Cytidyltransferase-like" evidence="3">
    <location>
        <begin position="248"/>
        <end position="370"/>
    </location>
</feature>
<comment type="caution">
    <text evidence="4">The sequence shown here is derived from an EMBL/GenBank/DDBJ whole genome shotgun (WGS) entry which is preliminary data.</text>
</comment>
<protein>
    <submittedName>
        <fullName evidence="4">SDR family NAD(P)-dependent oxidoreductase</fullName>
    </submittedName>
</protein>
<dbReference type="Gene3D" id="3.40.50.720">
    <property type="entry name" value="NAD(P)-binding Rossmann-like Domain"/>
    <property type="match status" value="1"/>
</dbReference>
<dbReference type="Gene3D" id="3.40.50.620">
    <property type="entry name" value="HUPs"/>
    <property type="match status" value="1"/>
</dbReference>
<dbReference type="InterPro" id="IPR014729">
    <property type="entry name" value="Rossmann-like_a/b/a_fold"/>
</dbReference>
<keyword evidence="2" id="KW-0548">Nucleotidyltransferase</keyword>
<dbReference type="EMBL" id="DVMU01000180">
    <property type="protein sequence ID" value="HIU34475.1"/>
    <property type="molecule type" value="Genomic_DNA"/>
</dbReference>
<proteinExistence type="predicted"/>
<evidence type="ECO:0000313" key="5">
    <source>
        <dbReference type="Proteomes" id="UP000824072"/>
    </source>
</evidence>
<dbReference type="InterPro" id="IPR004821">
    <property type="entry name" value="Cyt_trans-like"/>
</dbReference>
<dbReference type="PANTHER" id="PTHR43793:SF1">
    <property type="entry name" value="FAD SYNTHASE"/>
    <property type="match status" value="1"/>
</dbReference>
<dbReference type="SUPFAM" id="SSF52374">
    <property type="entry name" value="Nucleotidylyl transferase"/>
    <property type="match status" value="1"/>
</dbReference>
<dbReference type="SUPFAM" id="SSF51735">
    <property type="entry name" value="NAD(P)-binding Rossmann-fold domains"/>
    <property type="match status" value="1"/>
</dbReference>
<dbReference type="InterPro" id="IPR050385">
    <property type="entry name" value="Archaeal_FAD_synthase"/>
</dbReference>
<evidence type="ECO:0000256" key="2">
    <source>
        <dbReference type="ARBA" id="ARBA00022695"/>
    </source>
</evidence>
<dbReference type="GO" id="GO:0016779">
    <property type="term" value="F:nucleotidyltransferase activity"/>
    <property type="evidence" value="ECO:0007669"/>
    <property type="project" value="UniProtKB-KW"/>
</dbReference>
<reference evidence="4" key="1">
    <citation type="submission" date="2020-10" db="EMBL/GenBank/DDBJ databases">
        <authorList>
            <person name="Gilroy R."/>
        </authorList>
    </citation>
    <scope>NUCLEOTIDE SEQUENCE</scope>
    <source>
        <strain evidence="4">ChiHcec3-11533</strain>
    </source>
</reference>
<organism evidence="4 5">
    <name type="scientific">Candidatus Pullichristensenella excrementigallinarum</name>
    <dbReference type="NCBI Taxonomy" id="2840907"/>
    <lineage>
        <taxon>Bacteria</taxon>
        <taxon>Bacillati</taxon>
        <taxon>Bacillota</taxon>
        <taxon>Clostridia</taxon>
        <taxon>Candidatus Pullichristensenella</taxon>
    </lineage>
</organism>